<feature type="compositionally biased region" description="Gly residues" evidence="2">
    <location>
        <begin position="1675"/>
        <end position="1694"/>
    </location>
</feature>
<feature type="region of interest" description="Disordered" evidence="2">
    <location>
        <begin position="386"/>
        <end position="405"/>
    </location>
</feature>
<feature type="compositionally biased region" description="Pro residues" evidence="2">
    <location>
        <begin position="2400"/>
        <end position="2418"/>
    </location>
</feature>
<dbReference type="PANTHER" id="PTHR13037:SF24">
    <property type="entry name" value="POLYCOMB PROTEIN PCL-RELATED"/>
    <property type="match status" value="1"/>
</dbReference>
<keyword evidence="1" id="KW-0945">Host-virus interaction</keyword>
<feature type="compositionally biased region" description="Gly residues" evidence="2">
    <location>
        <begin position="637"/>
        <end position="658"/>
    </location>
</feature>
<feature type="compositionally biased region" description="Acidic residues" evidence="2">
    <location>
        <begin position="1572"/>
        <end position="1588"/>
    </location>
</feature>
<feature type="compositionally biased region" description="Low complexity" evidence="2">
    <location>
        <begin position="1589"/>
        <end position="1607"/>
    </location>
</feature>
<feature type="compositionally biased region" description="Low complexity" evidence="2">
    <location>
        <begin position="449"/>
        <end position="466"/>
    </location>
</feature>
<keyword evidence="5" id="KW-1185">Reference proteome</keyword>
<feature type="compositionally biased region" description="Low complexity" evidence="2">
    <location>
        <begin position="1703"/>
        <end position="1718"/>
    </location>
</feature>
<feature type="compositionally biased region" description="Gly residues" evidence="2">
    <location>
        <begin position="1554"/>
        <end position="1571"/>
    </location>
</feature>
<feature type="region of interest" description="Disordered" evidence="2">
    <location>
        <begin position="2527"/>
        <end position="2549"/>
    </location>
</feature>
<proteinExistence type="predicted"/>
<feature type="region of interest" description="Disordered" evidence="2">
    <location>
        <begin position="1621"/>
        <end position="1733"/>
    </location>
</feature>
<feature type="region of interest" description="Disordered" evidence="2">
    <location>
        <begin position="797"/>
        <end position="821"/>
    </location>
</feature>
<dbReference type="SMART" id="SM00256">
    <property type="entry name" value="FBOX"/>
    <property type="match status" value="1"/>
</dbReference>
<reference evidence="4 5" key="1">
    <citation type="journal article" date="2023" name="Commun. Biol.">
        <title>Reorganization of the ancestral sex-determining regions during the evolution of trioecy in Pleodorina starrii.</title>
        <authorList>
            <person name="Takahashi K."/>
            <person name="Suzuki S."/>
            <person name="Kawai-Toyooka H."/>
            <person name="Yamamoto K."/>
            <person name="Hamaji T."/>
            <person name="Ootsuki R."/>
            <person name="Yamaguchi H."/>
            <person name="Kawachi M."/>
            <person name="Higashiyama T."/>
            <person name="Nozaki H."/>
        </authorList>
    </citation>
    <scope>NUCLEOTIDE SEQUENCE [LARGE SCALE GENOMIC DNA]</scope>
    <source>
        <strain evidence="4 5">NIES-4479</strain>
    </source>
</reference>
<feature type="compositionally biased region" description="Gly residues" evidence="2">
    <location>
        <begin position="614"/>
        <end position="627"/>
    </location>
</feature>
<evidence type="ECO:0000313" key="5">
    <source>
        <dbReference type="Proteomes" id="UP001165080"/>
    </source>
</evidence>
<feature type="domain" description="F-box" evidence="3">
    <location>
        <begin position="43"/>
        <end position="83"/>
    </location>
</feature>
<sequence>MQYVERMERPRKCPRRFADDYPCSSSGGDVSHDQQQRLGLLDMNRDLLLSITSFLQPLDILVLRETCRFLCNAIDGTRTHIVLHLAHVQQAVFLDRCERCAVATTTTKTTTTNNNGPSKSSGSHGVSVRPEYLHTADAAPAASAAPPPPASPPRAHRSRFLSAFDKWPRLRTVYTLGDMPESCIARLVQDAVAAGRLADLRRILLQQTQWPSPLNATAVVALVACESALLGTMSDGEAVDALEALDLPRPTPSAAAAAAAAAPPLGAADAGFANAGIAAAPQPPLQLHIPDQRARDPQAQSLIHWLAHFATALSYGGSYDAAARVARLLWAPPLADAVRATLATVLLARRRPLEAARVVLEMQPRYARSLAAPVLEVLEWQQQQQHQQQQQQQGRQQGAAQRAASSMPAASAAAVGGAGPGADGGFGAGAAAAAAAATSPGGDPHEAEAATPAGAADVAANEAAPPAAAPEQPPGSSAAAAAAAAGPMASAPAEVRALHGRLVALAAADGAAAGGGGGVLGGLALFGAGFSFGWHAVLLSPPSPQATAFMDAVAACALGRPELGLNVLKLHWLRWRVQGESELNELMLREVQLKRQMAELQQRQIPVEEEEEGAGGGRGGGGDGGSDGDGKAEGAAVQGGGEDGEGGGGGAAAAAAAGGGGGLDGDGDGDGGFYAEWRSVAIMAQVRRILRDRFLLERRLNAEQEDFAAAVNEYVNKHVLPAGRVHRYSACWSAEVDVEAELAAAAAAAAAAGGREDDGAAAGASIASVVAPGASAPFLQAQVLSLLVRMVFKRAARGGGSSGGSRPPTDTNAVPDAAGASSSAPSASAAAAAAAGAGAGTGMTDTAAAATASEPAEPSAFESAMRETLASVASLLLVGSGHVAAATRLLAAAPLGSHVHRAALLDRMWALMGAGSTWVRSLPYHGVVQDGTGAAVPLDGSMEAMEAAPGSRVYFLESQRVWMVDLEEEEEEEEEDESDEGEEEEAEGEEEEAEGDEVEVEDGEGEGEGEAEEEGGGGAEQEEGEQQVAAAGGGVAELDGGGADAEQEQEQEPIPPEEAAAAAAAGAAAPEAAAAEPGFDGAHPNPQDDDQEQEARRVRLLSRSVQFLWAVSSPSAAAADAAADVDAEVNSLHFASGDLASRGPHPGRGFRAQPGLVPYAEAVLAAVLQDGAPGAGKDPNPNPSPSPPGSCEVWQASLFTLMAACASAPEVQRRALAAVMSMRDVRSRLAAAVAVAAEFVQQGQASLAGEMLLTAYGTPPPPDRRGGGEGAAAAAAAGGGCEPMEVDGDGGGGAAAGESGGGLAAEPPPPPPILDFSMTISGLSALLWACAHLKLAVRLATGRARTNAIAAALCSQHSLTSLLPDRDRAPAAINRRDGVAAVAAAADVASFRDACVAFPAEEARALVPLMRALPGPFLERCMAEAPLPLDPTGVARQLLLSSLGRPEPAMGAEEMALALRQVVYYSKISPAAHFGPLRAPPGAPASSLERDLTGVSLLLASLVRLLDIDVDPLTRWPGGRAAFGQHQQHQQHQQQQHQQQHQQHQQQQQQQQQAGGGGAAGPGVGAGGAEGDGAEDEEEEEALPDADGGEQQQQQQQQPAAAVAAEGGGVPAVANAAARVGARPGNNTTTGGGGGCGGAGGAGGSGAAEDWEDLGEDSEEEERGPEGEEKEEEGGGAGAGGGGLGPGRTDGGGNVVMEDREPPQAAAYPAEAAAEAGAAGDGGGGGAPPPPARPYIDPLDLFLLDERATARLRRAPGVLLDLVSEAQDAGLVPVSSPAGVCSAADAAAASFGNNGGGDTGACGGAHGPGGAGTSAGCAAAAAAPAVTHGLLSAAAGSPAAAAAWRRWPRGLIACRRLPRLLADALGPEDSARVLGPLLARAAGAFMSWDLPYAVVLAVHAARDLGPELLGDSGAAMAVCSLDRLCHTCTRYRMARTLARLGGGAGEHRTRMGAAAAAGRGRRRCWREFARPWSSAADGGGGGGSGGWRLPPPRTSWCAAATLLVRCFSSYWRRGLSAAVLCMTVMSAGLPARDRVGPMAQLFLLAAFGATPPPPPPGQPSEASADGTGCGGSAGGPASAAGSGPSSTETTAAATSWWLCGAATWLDSSVAAAAPAPAAKRDRLLYMLYDVAQPWHCRLQELAAAALGDSLPLPPPPQPPPPAPQETHAAAAAAMAVAASADVTTTAMVTDRHQQGVGAATETAAAACTTAAVLPALSRPEGVDAATTAATAAAAAGGSTLPECCTGGARNGPSRFRTACPSATTSSKSLLLPLPSPGQRAAAAAANGGAAGAAGAGFRQPPLPGLLPPGLYLGDGPEARFAHGNPGVRAVMLWTTVMMAVMGLSPNNRASKAQAEELGMAPYQRVSLLGLAKVLEVPRLVLTTLLEELLILSLPLREEPTPPPPPQQQPPQQQPPQQPPDVSGSDNMHQGDGAAGGAAGGCAAGGASTSRQGDPAAPAQDGGMGRSQGDGGASGHTSCSHCPHGRPEDDVTSRIIFVLTSRLVASVLSDCYPPEPLPHMPRLEAALQRAKEEAAADAATQQQPPPFPSPELQIEQVDGLLGVLSRAGYSYHGGGGGGGNGGSGGGNGGGGAGNGGGGAGNGGGGAGNGGSGTGQLEPGIAEMGSQAPA</sequence>
<feature type="compositionally biased region" description="Acidic residues" evidence="2">
    <location>
        <begin position="966"/>
        <end position="1025"/>
    </location>
</feature>
<organism evidence="4 5">
    <name type="scientific">Pleodorina starrii</name>
    <dbReference type="NCBI Taxonomy" id="330485"/>
    <lineage>
        <taxon>Eukaryota</taxon>
        <taxon>Viridiplantae</taxon>
        <taxon>Chlorophyta</taxon>
        <taxon>core chlorophytes</taxon>
        <taxon>Chlorophyceae</taxon>
        <taxon>CS clade</taxon>
        <taxon>Chlamydomonadales</taxon>
        <taxon>Volvocaceae</taxon>
        <taxon>Pleodorina</taxon>
    </lineage>
</organism>
<feature type="compositionally biased region" description="Acidic residues" evidence="2">
    <location>
        <begin position="1649"/>
        <end position="1674"/>
    </location>
</feature>
<feature type="region of interest" description="Disordered" evidence="2">
    <location>
        <begin position="1519"/>
        <end position="1607"/>
    </location>
</feature>
<feature type="region of interest" description="Disordered" evidence="2">
    <location>
        <begin position="2147"/>
        <end position="2168"/>
    </location>
</feature>
<evidence type="ECO:0000313" key="4">
    <source>
        <dbReference type="EMBL" id="GLC54950.1"/>
    </source>
</evidence>
<evidence type="ECO:0000259" key="3">
    <source>
        <dbReference type="SMART" id="SM00256"/>
    </source>
</evidence>
<feature type="compositionally biased region" description="Gly residues" evidence="2">
    <location>
        <begin position="2432"/>
        <end position="2443"/>
    </location>
</feature>
<comment type="caution">
    <text evidence="4">The sequence shown here is derived from an EMBL/GenBank/DDBJ whole genome shotgun (WGS) entry which is preliminary data.</text>
</comment>
<feature type="compositionally biased region" description="Gly residues" evidence="2">
    <location>
        <begin position="1289"/>
        <end position="1303"/>
    </location>
</feature>
<feature type="region of interest" description="Disordered" evidence="2">
    <location>
        <begin position="1171"/>
        <end position="1191"/>
    </location>
</feature>
<feature type="compositionally biased region" description="Gly residues" evidence="2">
    <location>
        <begin position="2581"/>
        <end position="2612"/>
    </location>
</feature>
<feature type="compositionally biased region" description="Low complexity" evidence="2">
    <location>
        <begin position="2075"/>
        <end position="2088"/>
    </location>
</feature>
<gene>
    <name evidence="4" type="primary">PLEST006832</name>
    <name evidence="4" type="ORF">PLESTB_000924000</name>
</gene>
<feature type="compositionally biased region" description="Pro residues" evidence="2">
    <location>
        <begin position="2151"/>
        <end position="2163"/>
    </location>
</feature>
<evidence type="ECO:0000256" key="1">
    <source>
        <dbReference type="ARBA" id="ARBA00022581"/>
    </source>
</evidence>
<feature type="compositionally biased region" description="Low complexity" evidence="2">
    <location>
        <begin position="1524"/>
        <end position="1553"/>
    </location>
</feature>
<protein>
    <recommendedName>
        <fullName evidence="3">F-box domain-containing protein</fullName>
    </recommendedName>
</protein>
<feature type="region of interest" description="Disordered" evidence="2">
    <location>
        <begin position="2395"/>
        <end position="2487"/>
    </location>
</feature>
<feature type="region of interest" description="Disordered" evidence="2">
    <location>
        <begin position="2581"/>
        <end position="2628"/>
    </location>
</feature>
<feature type="compositionally biased region" description="Low complexity" evidence="2">
    <location>
        <begin position="1057"/>
        <end position="1082"/>
    </location>
</feature>
<accession>A0A9W6BNE3</accession>
<feature type="region of interest" description="Disordered" evidence="2">
    <location>
        <begin position="2049"/>
        <end position="2088"/>
    </location>
</feature>
<feature type="region of interest" description="Disordered" evidence="2">
    <location>
        <begin position="108"/>
        <end position="127"/>
    </location>
</feature>
<dbReference type="InterPro" id="IPR001810">
    <property type="entry name" value="F-box_dom"/>
</dbReference>
<feature type="compositionally biased region" description="Gly residues" evidence="2">
    <location>
        <begin position="1031"/>
        <end position="1043"/>
    </location>
</feature>
<dbReference type="PANTHER" id="PTHR13037">
    <property type="entry name" value="FORMIN"/>
    <property type="match status" value="1"/>
</dbReference>
<dbReference type="Proteomes" id="UP001165080">
    <property type="component" value="Unassembled WGS sequence"/>
</dbReference>
<name>A0A9W6BNE3_9CHLO</name>
<feature type="region of interest" description="Disordered" evidence="2">
    <location>
        <begin position="436"/>
        <end position="481"/>
    </location>
</feature>
<feature type="compositionally biased region" description="Gly residues" evidence="2">
    <location>
        <begin position="1630"/>
        <end position="1646"/>
    </location>
</feature>
<feature type="region of interest" description="Disordered" evidence="2">
    <location>
        <begin position="603"/>
        <end position="658"/>
    </location>
</feature>
<evidence type="ECO:0000256" key="2">
    <source>
        <dbReference type="SAM" id="MobiDB-lite"/>
    </source>
</evidence>
<feature type="region of interest" description="Disordered" evidence="2">
    <location>
        <begin position="966"/>
        <end position="1098"/>
    </location>
</feature>
<dbReference type="EMBL" id="BRXU01000011">
    <property type="protein sequence ID" value="GLC54950.1"/>
    <property type="molecule type" value="Genomic_DNA"/>
</dbReference>
<feature type="compositionally biased region" description="Gly residues" evidence="2">
    <location>
        <begin position="2461"/>
        <end position="2473"/>
    </location>
</feature>
<feature type="region of interest" description="Disordered" evidence="2">
    <location>
        <begin position="1258"/>
        <end position="1310"/>
    </location>
</feature>